<protein>
    <submittedName>
        <fullName evidence="1">Uncharacterized protein</fullName>
    </submittedName>
</protein>
<evidence type="ECO:0000313" key="2">
    <source>
        <dbReference type="Proteomes" id="UP001054837"/>
    </source>
</evidence>
<sequence length="124" mass="13800">MLFSNAQLFDLPSRKIFTTVNLDVRNCCVAKESNYGGRDSNTSFMISDYDFTASVRSKSQWPQLSSHGGGNDNISSIMNGYDPTVAVPSKLLYTKKFNAGDDNSFYTLNDYDSSRPNITIKNSI</sequence>
<accession>A0AAV4VKP3</accession>
<dbReference type="Proteomes" id="UP001054837">
    <property type="component" value="Unassembled WGS sequence"/>
</dbReference>
<reference evidence="1 2" key="1">
    <citation type="submission" date="2021-06" db="EMBL/GenBank/DDBJ databases">
        <title>Caerostris darwini draft genome.</title>
        <authorList>
            <person name="Kono N."/>
            <person name="Arakawa K."/>
        </authorList>
    </citation>
    <scope>NUCLEOTIDE SEQUENCE [LARGE SCALE GENOMIC DNA]</scope>
</reference>
<comment type="caution">
    <text evidence="1">The sequence shown here is derived from an EMBL/GenBank/DDBJ whole genome shotgun (WGS) entry which is preliminary data.</text>
</comment>
<proteinExistence type="predicted"/>
<dbReference type="EMBL" id="BPLQ01013129">
    <property type="protein sequence ID" value="GIY70020.1"/>
    <property type="molecule type" value="Genomic_DNA"/>
</dbReference>
<name>A0AAV4VKP3_9ARAC</name>
<keyword evidence="2" id="KW-1185">Reference proteome</keyword>
<dbReference type="AlphaFoldDB" id="A0AAV4VKP3"/>
<evidence type="ECO:0000313" key="1">
    <source>
        <dbReference type="EMBL" id="GIY70020.1"/>
    </source>
</evidence>
<gene>
    <name evidence="1" type="ORF">CDAR_536731</name>
</gene>
<organism evidence="1 2">
    <name type="scientific">Caerostris darwini</name>
    <dbReference type="NCBI Taxonomy" id="1538125"/>
    <lineage>
        <taxon>Eukaryota</taxon>
        <taxon>Metazoa</taxon>
        <taxon>Ecdysozoa</taxon>
        <taxon>Arthropoda</taxon>
        <taxon>Chelicerata</taxon>
        <taxon>Arachnida</taxon>
        <taxon>Araneae</taxon>
        <taxon>Araneomorphae</taxon>
        <taxon>Entelegynae</taxon>
        <taxon>Araneoidea</taxon>
        <taxon>Araneidae</taxon>
        <taxon>Caerostris</taxon>
    </lineage>
</organism>